<dbReference type="PANTHER" id="PTHR30217">
    <property type="entry name" value="PEPTIDASE U32 FAMILY"/>
    <property type="match status" value="1"/>
</dbReference>
<reference evidence="2" key="2">
    <citation type="journal article" date="2021" name="PeerJ">
        <title>Extensive microbial diversity within the chicken gut microbiome revealed by metagenomics and culture.</title>
        <authorList>
            <person name="Gilroy R."/>
            <person name="Ravi A."/>
            <person name="Getino M."/>
            <person name="Pursley I."/>
            <person name="Horton D.L."/>
            <person name="Alikhan N.F."/>
            <person name="Baker D."/>
            <person name="Gharbi K."/>
            <person name="Hall N."/>
            <person name="Watson M."/>
            <person name="Adriaenssens E.M."/>
            <person name="Foster-Nyarko E."/>
            <person name="Jarju S."/>
            <person name="Secka A."/>
            <person name="Antonio M."/>
            <person name="Oren A."/>
            <person name="Chaudhuri R.R."/>
            <person name="La Ragione R."/>
            <person name="Hildebrand F."/>
            <person name="Pallen M.J."/>
        </authorList>
    </citation>
    <scope>NUCLEOTIDE SEQUENCE</scope>
    <source>
        <strain evidence="2">ChiGjej1B1-1684</strain>
    </source>
</reference>
<accession>A0A9D1LXY2</accession>
<dbReference type="Pfam" id="PF01136">
    <property type="entry name" value="Peptidase_U32"/>
    <property type="match status" value="2"/>
</dbReference>
<dbReference type="SUPFAM" id="SSF51391">
    <property type="entry name" value="Thiamin phosphate synthase"/>
    <property type="match status" value="1"/>
</dbReference>
<dbReference type="PANTHER" id="PTHR30217:SF10">
    <property type="entry name" value="23S RRNA 5-HYDROXYCYTIDINE C2501 SYNTHASE"/>
    <property type="match status" value="1"/>
</dbReference>
<dbReference type="Pfam" id="PF12392">
    <property type="entry name" value="DUF3656"/>
    <property type="match status" value="1"/>
</dbReference>
<evidence type="ECO:0000313" key="3">
    <source>
        <dbReference type="Proteomes" id="UP000824118"/>
    </source>
</evidence>
<name>A0A9D1LXY2_9FIRM</name>
<organism evidence="2 3">
    <name type="scientific">Candidatus Limousia pullorum</name>
    <dbReference type="NCBI Taxonomy" id="2840860"/>
    <lineage>
        <taxon>Bacteria</taxon>
        <taxon>Bacillati</taxon>
        <taxon>Bacillota</taxon>
        <taxon>Clostridia</taxon>
        <taxon>Eubacteriales</taxon>
        <taxon>Oscillospiraceae</taxon>
        <taxon>Oscillospiraceae incertae sedis</taxon>
        <taxon>Candidatus Limousia</taxon>
    </lineage>
</organism>
<dbReference type="InterPro" id="IPR020988">
    <property type="entry name" value="Pept_U32_collagenase"/>
</dbReference>
<comment type="caution">
    <text evidence="2">The sequence shown here is derived from an EMBL/GenBank/DDBJ whole genome shotgun (WGS) entry which is preliminary data.</text>
</comment>
<sequence>MSRLEVLAPCGGMESVEAAVKSGADAVYLGAKEFSARASAHNFDFEEMEKAVKYCHRCGVKAYLTANTVIFDKECERALNTVIKAYNAGIDGVIVQDFGLVSLIKRYVPELPLHGSTQMSVHSPSGAKFLEELGFKRVVLSRELSMEEIKEIRKATSIELEVFVHGALCMCVSGQCYFSAMLGSRSGNRGACAQPCRLPFGVNGKGGYALSLKDNSIIDYLSELEKIGVNSAKIEGRMKRPEYVASAVRACRESLDLGFVTEQTREYLTGVFSRSGFTDGYYKDRRGKDMFGIRRHEDVTAVSEKMFSQIRNLFKDQPKRVGLSGDFSLFSGEYPVLKVSDGKNTVLVKGEALGEIPIKAAVTEEKVKQQLEKTGGTPYFFKEINFQIAENVTIPLSVINNMRRSALDELSKIRSENKNAFVEEVTLPEFAPHRRKGKDKNYAVWKSNKKPPEFFSEFDMVFIPLFSSEENFLNLIKKGVNVGAEIPRGMFSLDQRIEKTLEKLKGIGVKDVLASNIGAVYLGRKQGFTLHGGFGLNITNTYALNFFQEQGLADAELSIEMAKEQINGLGGDIERGVMVYGKIPLMLTRNCPGKSAGLDCKTCKKTLKIRDRKNEDFAVFCDGTTCEILNCKILTLIDKLSTMFSTDVKYYLFYVDNSVETVENLEKFKDFAMLTVRKTNGLYSRGVK</sequence>
<reference evidence="2" key="1">
    <citation type="submission" date="2020-10" db="EMBL/GenBank/DDBJ databases">
        <authorList>
            <person name="Gilroy R."/>
        </authorList>
    </citation>
    <scope>NUCLEOTIDE SEQUENCE</scope>
    <source>
        <strain evidence="2">ChiGjej1B1-1684</strain>
    </source>
</reference>
<feature type="domain" description="Peptidase U32 collagenase" evidence="1">
    <location>
        <begin position="307"/>
        <end position="414"/>
    </location>
</feature>
<dbReference type="InterPro" id="IPR001539">
    <property type="entry name" value="Peptidase_U32"/>
</dbReference>
<dbReference type="InterPro" id="IPR036206">
    <property type="entry name" value="ThiamineP_synth_sf"/>
</dbReference>
<proteinExistence type="predicted"/>
<dbReference type="AlphaFoldDB" id="A0A9D1LXY2"/>
<evidence type="ECO:0000259" key="1">
    <source>
        <dbReference type="Pfam" id="PF12392"/>
    </source>
</evidence>
<dbReference type="InterPro" id="IPR051454">
    <property type="entry name" value="RNA/ubiquinone_mod_enzymes"/>
</dbReference>
<dbReference type="Proteomes" id="UP000824118">
    <property type="component" value="Unassembled WGS sequence"/>
</dbReference>
<dbReference type="EMBL" id="DVNG01000044">
    <property type="protein sequence ID" value="HIU50026.1"/>
    <property type="molecule type" value="Genomic_DNA"/>
</dbReference>
<evidence type="ECO:0000313" key="2">
    <source>
        <dbReference type="EMBL" id="HIU50026.1"/>
    </source>
</evidence>
<gene>
    <name evidence="2" type="ORF">IAD22_03330</name>
</gene>
<protein>
    <submittedName>
        <fullName evidence="2">U32 family peptidase</fullName>
    </submittedName>
</protein>